<proteinExistence type="predicted"/>
<reference evidence="1" key="1">
    <citation type="journal article" date="2021" name="Proc. Natl. Acad. Sci. U.S.A.">
        <title>A Catalog of Tens of Thousands of Viruses from Human Metagenomes Reveals Hidden Associations with Chronic Diseases.</title>
        <authorList>
            <person name="Tisza M.J."/>
            <person name="Buck C.B."/>
        </authorList>
    </citation>
    <scope>NUCLEOTIDE SEQUENCE</scope>
    <source>
        <strain evidence="1">CtMRT7</strain>
    </source>
</reference>
<name>A0A8S5SSJ1_9CAUD</name>
<protein>
    <submittedName>
        <fullName evidence="1">Uncharacterized protein</fullName>
    </submittedName>
</protein>
<evidence type="ECO:0000313" key="1">
    <source>
        <dbReference type="EMBL" id="DAF53663.1"/>
    </source>
</evidence>
<sequence length="47" mass="5629">MSFLFMQNSVKRLFKIIGHCLPPPAQKIKEEKQNEFLIYAKFREETV</sequence>
<organism evidence="1">
    <name type="scientific">Siphoviridae sp. ctMRT7</name>
    <dbReference type="NCBI Taxonomy" id="2827855"/>
    <lineage>
        <taxon>Viruses</taxon>
        <taxon>Duplodnaviria</taxon>
        <taxon>Heunggongvirae</taxon>
        <taxon>Uroviricota</taxon>
        <taxon>Caudoviricetes</taxon>
    </lineage>
</organism>
<accession>A0A8S5SSJ1</accession>
<dbReference type="EMBL" id="BK032661">
    <property type="protein sequence ID" value="DAF53663.1"/>
    <property type="molecule type" value="Genomic_DNA"/>
</dbReference>